<evidence type="ECO:0000313" key="23">
    <source>
        <dbReference type="EMBL" id="AML25781.1"/>
    </source>
</evidence>
<dbReference type="InterPro" id="IPR005797">
    <property type="entry name" value="Cyt_b/b6_N"/>
</dbReference>
<feature type="binding site" evidence="18">
    <location>
        <position position="198"/>
    </location>
    <ligand>
        <name>a ubiquinone</name>
        <dbReference type="ChEBI" id="CHEBI:16389"/>
    </ligand>
</feature>
<protein>
    <recommendedName>
        <fullName evidence="4 20">Cytochrome b</fullName>
    </recommendedName>
</protein>
<dbReference type="EMBL" id="KT696213">
    <property type="protein sequence ID" value="AML25781.1"/>
    <property type="molecule type" value="Genomic_DNA"/>
</dbReference>
<feature type="binding site" description="axial binding residue" evidence="19">
    <location>
        <position position="193"/>
    </location>
    <ligand>
        <name>heme b</name>
        <dbReference type="ChEBI" id="CHEBI:60344"/>
        <label>b566</label>
    </ligand>
    <ligandPart>
        <name>Fe</name>
        <dbReference type="ChEBI" id="CHEBI:18248"/>
    </ligandPart>
</feature>
<dbReference type="GO" id="GO:0008121">
    <property type="term" value="F:quinol-cytochrome-c reductase activity"/>
    <property type="evidence" value="ECO:0007669"/>
    <property type="project" value="InterPro"/>
</dbReference>
<keyword evidence="13 19" id="KW-0408">Iron</keyword>
<reference evidence="23" key="1">
    <citation type="submission" date="2015-09" db="EMBL/GenBank/DDBJ databases">
        <title>Capturing the unknown biodiversity of arthropods in tropical forests using metagenomics.</title>
        <authorList>
            <person name="Andujar C."/>
            <person name="Creedy T.J."/>
            <person name="Garner B."/>
            <person name="Canty R."/>
            <person name="Warner H.B."/>
            <person name="Lipecki J."/>
            <person name="Crampton-Platt A."/>
            <person name="Gabrielli M."/>
            <person name="Croydon-Veleslavov I.A."/>
            <person name="Lim J.L."/>
            <person name="Linard B."/>
            <person name="Vogler A."/>
        </authorList>
    </citation>
    <scope>NUCLEOTIDE SEQUENCE</scope>
</reference>
<evidence type="ECO:0000259" key="21">
    <source>
        <dbReference type="PROSITE" id="PS51002"/>
    </source>
</evidence>
<dbReference type="GO" id="GO:0046872">
    <property type="term" value="F:metal ion binding"/>
    <property type="evidence" value="ECO:0007669"/>
    <property type="project" value="UniProtKB-UniRule"/>
</dbReference>
<comment type="function">
    <text evidence="1 20">Component of the ubiquinol-cytochrome c reductase complex (complex III or cytochrome b-c1 complex) that is part of the mitochondrial respiratory chain. The b-c1 complex mediates electron transfer from ubiquinol to cytochrome c. Contributes to the generation of a proton gradient across the mitochondrial membrane that is then used for ATP synthesis.</text>
</comment>
<feature type="transmembrane region" description="Helical" evidence="20">
    <location>
        <begin position="27"/>
        <end position="53"/>
    </location>
</feature>
<evidence type="ECO:0000256" key="13">
    <source>
        <dbReference type="ARBA" id="ARBA00023004"/>
    </source>
</evidence>
<dbReference type="AlphaFoldDB" id="A0A140EGG0"/>
<evidence type="ECO:0000256" key="19">
    <source>
        <dbReference type="PIRSR" id="PIRSR038885-2"/>
    </source>
</evidence>
<feature type="binding site" description="axial binding residue" evidence="19">
    <location>
        <position position="80"/>
    </location>
    <ligand>
        <name>heme b</name>
        <dbReference type="ChEBI" id="CHEBI:60344"/>
        <label>b562</label>
    </ligand>
    <ligandPart>
        <name>Fe</name>
        <dbReference type="ChEBI" id="CHEBI:18248"/>
    </ligandPart>
</feature>
<comment type="cofactor">
    <cofactor evidence="19">
        <name>heme</name>
        <dbReference type="ChEBI" id="CHEBI:30413"/>
    </cofactor>
    <text evidence="19">Binds 2 heme groups non-covalently.</text>
</comment>
<dbReference type="GO" id="GO:0016491">
    <property type="term" value="F:oxidoreductase activity"/>
    <property type="evidence" value="ECO:0007669"/>
    <property type="project" value="UniProtKB-UniRule"/>
</dbReference>
<keyword evidence="5 20" id="KW-0813">Transport</keyword>
<evidence type="ECO:0000256" key="3">
    <source>
        <dbReference type="ARBA" id="ARBA00011649"/>
    </source>
</evidence>
<comment type="similarity">
    <text evidence="17 20">Belongs to the cytochrome b family.</text>
</comment>
<evidence type="ECO:0000256" key="4">
    <source>
        <dbReference type="ARBA" id="ARBA00013531"/>
    </source>
</evidence>
<feature type="binding site" description="axial binding residue" evidence="19">
    <location>
        <position position="179"/>
    </location>
    <ligand>
        <name>heme b</name>
        <dbReference type="ChEBI" id="CHEBI:60344"/>
        <label>b562</label>
    </ligand>
    <ligandPart>
        <name>Fe</name>
        <dbReference type="ChEBI" id="CHEBI:18248"/>
    </ligandPart>
</feature>
<feature type="transmembrane region" description="Helical" evidence="20">
    <location>
        <begin position="285"/>
        <end position="305"/>
    </location>
</feature>
<dbReference type="SUPFAM" id="SSF81342">
    <property type="entry name" value="Transmembrane di-heme cytochromes"/>
    <property type="match status" value="1"/>
</dbReference>
<sequence length="376" mass="43107">MRTNFPMFKIINNSLIDLPSPSNISAWWNFGSLLGLCLGIQIITGLFLAMHYSANIEIAFNSIIHICRDVNYGWLLRTLHANGASFFFICIYMHVGRGIYYGSYNLMMTWLVGVIILFIVMATAFLGYVLPWGQMSFWGATVITNLVSAIPYMGTMIVQWLWGGFAIDNATLTRFFTLHFLLPFIIAALVMIHLLALHQTGSNNPLGMNSNLDKIPFHPYFSFKDIVGFIIMMITFSLLTIIHPYMLSDPDNFIPANPLVTPVHIQPEWYFLFAYAILRSIPNKLGGVLALVLSIAILMILPFSTKKLFQSTSFYPFNKMMFWMMVTTVILLTWIGARPVETPYIMTGQLLTIIYFSYFIFNPIIHQLWDYFMYKN</sequence>
<dbReference type="InterPro" id="IPR036150">
    <property type="entry name" value="Cyt_b/b6_C_sf"/>
</dbReference>
<dbReference type="GO" id="GO:0005743">
    <property type="term" value="C:mitochondrial inner membrane"/>
    <property type="evidence" value="ECO:0007669"/>
    <property type="project" value="UniProtKB-SubCell"/>
</dbReference>
<feature type="transmembrane region" description="Helical" evidence="20">
    <location>
        <begin position="107"/>
        <end position="130"/>
    </location>
</feature>
<evidence type="ECO:0000256" key="10">
    <source>
        <dbReference type="ARBA" id="ARBA00022792"/>
    </source>
</evidence>
<keyword evidence="12 20" id="KW-1133">Transmembrane helix</keyword>
<keyword evidence="9 19" id="KW-0479">Metal-binding</keyword>
<evidence type="ECO:0000256" key="20">
    <source>
        <dbReference type="RuleBase" id="RU362117"/>
    </source>
</evidence>
<feature type="domain" description="Cytochrome b/b6 C-terminal region profile" evidence="22">
    <location>
        <begin position="207"/>
        <end position="376"/>
    </location>
</feature>
<dbReference type="CDD" id="cd00290">
    <property type="entry name" value="cytochrome_b_C"/>
    <property type="match status" value="1"/>
</dbReference>
<evidence type="ECO:0000256" key="5">
    <source>
        <dbReference type="ARBA" id="ARBA00022448"/>
    </source>
</evidence>
<feature type="transmembrane region" description="Helical" evidence="20">
    <location>
        <begin position="74"/>
        <end position="95"/>
    </location>
</feature>
<dbReference type="InterPro" id="IPR030689">
    <property type="entry name" value="Cytochrome_b"/>
</dbReference>
<proteinExistence type="inferred from homology"/>
<feature type="transmembrane region" description="Helical" evidence="20">
    <location>
        <begin position="174"/>
        <end position="197"/>
    </location>
</feature>
<gene>
    <name evidence="23" type="primary">CYTB</name>
</gene>
<evidence type="ECO:0000256" key="12">
    <source>
        <dbReference type="ARBA" id="ARBA00022989"/>
    </source>
</evidence>
<dbReference type="Pfam" id="PF00032">
    <property type="entry name" value="Cytochrom_B_C"/>
    <property type="match status" value="1"/>
</dbReference>
<dbReference type="GO" id="GO:0045275">
    <property type="term" value="C:respiratory chain complex III"/>
    <property type="evidence" value="ECO:0007669"/>
    <property type="project" value="InterPro"/>
</dbReference>
<feature type="transmembrane region" description="Helical" evidence="20">
    <location>
        <begin position="349"/>
        <end position="369"/>
    </location>
</feature>
<dbReference type="PROSITE" id="PS51003">
    <property type="entry name" value="CYTB_CTER"/>
    <property type="match status" value="1"/>
</dbReference>
<comment type="subcellular location">
    <subcellularLocation>
        <location evidence="2">Mitochondrion inner membrane</location>
        <topology evidence="2">Multi-pass membrane protein</topology>
    </subcellularLocation>
</comment>
<dbReference type="PROSITE" id="PS51002">
    <property type="entry name" value="CYTB_NTER"/>
    <property type="match status" value="1"/>
</dbReference>
<dbReference type="InterPro" id="IPR016174">
    <property type="entry name" value="Di-haem_cyt_TM"/>
</dbReference>
<keyword evidence="15 20" id="KW-0496">Mitochondrion</keyword>
<dbReference type="InterPro" id="IPR005798">
    <property type="entry name" value="Cyt_b/b6_C"/>
</dbReference>
<evidence type="ECO:0000259" key="22">
    <source>
        <dbReference type="PROSITE" id="PS51003"/>
    </source>
</evidence>
<dbReference type="InterPro" id="IPR048259">
    <property type="entry name" value="Cytochrome_b_N_euk/bac"/>
</dbReference>
<dbReference type="CDD" id="cd00284">
    <property type="entry name" value="Cytochrome_b_N"/>
    <property type="match status" value="1"/>
</dbReference>
<feature type="binding site" description="axial binding residue" evidence="19">
    <location>
        <position position="94"/>
    </location>
    <ligand>
        <name>heme b</name>
        <dbReference type="ChEBI" id="CHEBI:60344"/>
        <label>b566</label>
    </ligand>
    <ligandPart>
        <name>Fe</name>
        <dbReference type="ChEBI" id="CHEBI:18248"/>
    </ligandPart>
</feature>
<comment type="cofactor">
    <cofactor evidence="20">
        <name>heme b</name>
        <dbReference type="ChEBI" id="CHEBI:60344"/>
    </cofactor>
    <text evidence="20">Binds 2 heme groups non-covalently.</text>
</comment>
<keyword evidence="14" id="KW-0830">Ubiquinone</keyword>
<evidence type="ECO:0000256" key="18">
    <source>
        <dbReference type="PIRSR" id="PIRSR038885-1"/>
    </source>
</evidence>
<dbReference type="Pfam" id="PF00033">
    <property type="entry name" value="Cytochrome_B"/>
    <property type="match status" value="1"/>
</dbReference>
<dbReference type="SUPFAM" id="SSF81648">
    <property type="entry name" value="a domain/subunit of cytochrome bc1 complex (Ubiquinol-cytochrome c reductase)"/>
    <property type="match status" value="1"/>
</dbReference>
<evidence type="ECO:0000256" key="6">
    <source>
        <dbReference type="ARBA" id="ARBA00022617"/>
    </source>
</evidence>
<dbReference type="PIRSF" id="PIRSF038885">
    <property type="entry name" value="COB"/>
    <property type="match status" value="1"/>
</dbReference>
<dbReference type="FunFam" id="1.20.810.10:FF:000002">
    <property type="entry name" value="Cytochrome b"/>
    <property type="match status" value="1"/>
</dbReference>
<keyword evidence="8 20" id="KW-0812">Transmembrane</keyword>
<dbReference type="InterPro" id="IPR048260">
    <property type="entry name" value="Cytochrome_b_C_euk/bac"/>
</dbReference>
<dbReference type="PANTHER" id="PTHR19271">
    <property type="entry name" value="CYTOCHROME B"/>
    <property type="match status" value="1"/>
</dbReference>
<dbReference type="PANTHER" id="PTHR19271:SF16">
    <property type="entry name" value="CYTOCHROME B"/>
    <property type="match status" value="1"/>
</dbReference>
<feature type="domain" description="Cytochrome b/b6 N-terminal region profile" evidence="21">
    <location>
        <begin position="1"/>
        <end position="206"/>
    </location>
</feature>
<keyword evidence="7 20" id="KW-0679">Respiratory chain</keyword>
<evidence type="ECO:0000256" key="16">
    <source>
        <dbReference type="ARBA" id="ARBA00023136"/>
    </source>
</evidence>
<name>A0A140EGG0_9COLE</name>
<keyword evidence="16 20" id="KW-0472">Membrane</keyword>
<evidence type="ECO:0000256" key="15">
    <source>
        <dbReference type="ARBA" id="ARBA00023128"/>
    </source>
</evidence>
<comment type="subunit">
    <text evidence="3">The main subunits of complex b-c1 are: cytochrome b, cytochrome c1 and the Rieske protein.</text>
</comment>
<evidence type="ECO:0000256" key="7">
    <source>
        <dbReference type="ARBA" id="ARBA00022660"/>
    </source>
</evidence>
<evidence type="ECO:0000256" key="17">
    <source>
        <dbReference type="ARBA" id="ARBA00061233"/>
    </source>
</evidence>
<geneLocation type="mitochondrion" evidence="23"/>
<evidence type="ECO:0000256" key="8">
    <source>
        <dbReference type="ARBA" id="ARBA00022692"/>
    </source>
</evidence>
<dbReference type="InterPro" id="IPR027387">
    <property type="entry name" value="Cytb/b6-like_sf"/>
</dbReference>
<dbReference type="Gene3D" id="1.20.810.10">
    <property type="entry name" value="Cytochrome Bc1 Complex, Chain C"/>
    <property type="match status" value="1"/>
</dbReference>
<feature type="transmembrane region" description="Helical" evidence="20">
    <location>
        <begin position="137"/>
        <end position="162"/>
    </location>
</feature>
<keyword evidence="6 19" id="KW-0349">Heme</keyword>
<evidence type="ECO:0000256" key="11">
    <source>
        <dbReference type="ARBA" id="ARBA00022982"/>
    </source>
</evidence>
<dbReference type="GO" id="GO:0006122">
    <property type="term" value="P:mitochondrial electron transport, ubiquinol to cytochrome c"/>
    <property type="evidence" value="ECO:0007669"/>
    <property type="project" value="TreeGrafter"/>
</dbReference>
<evidence type="ECO:0000256" key="1">
    <source>
        <dbReference type="ARBA" id="ARBA00002566"/>
    </source>
</evidence>
<keyword evidence="10" id="KW-0999">Mitochondrion inner membrane</keyword>
<feature type="transmembrane region" description="Helical" evidence="20">
    <location>
        <begin position="226"/>
        <end position="247"/>
    </location>
</feature>
<feature type="transmembrane region" description="Helical" evidence="20">
    <location>
        <begin position="320"/>
        <end position="337"/>
    </location>
</feature>
<accession>A0A140EGG0</accession>
<evidence type="ECO:0000256" key="2">
    <source>
        <dbReference type="ARBA" id="ARBA00004448"/>
    </source>
</evidence>
<organism evidence="23">
    <name type="scientific">Hydrophilidae sp. BMNH 1274306</name>
    <dbReference type="NCBI Taxonomy" id="1796512"/>
    <lineage>
        <taxon>Eukaryota</taxon>
        <taxon>Metazoa</taxon>
        <taxon>Ecdysozoa</taxon>
        <taxon>Arthropoda</taxon>
        <taxon>Hexapoda</taxon>
        <taxon>Insecta</taxon>
        <taxon>Pterygota</taxon>
        <taxon>Neoptera</taxon>
        <taxon>Endopterygota</taxon>
        <taxon>Coleoptera</taxon>
        <taxon>Polyphaga</taxon>
        <taxon>Staphyliniformia</taxon>
        <taxon>Hydrophilidae</taxon>
    </lineage>
</organism>
<evidence type="ECO:0000256" key="9">
    <source>
        <dbReference type="ARBA" id="ARBA00022723"/>
    </source>
</evidence>
<evidence type="ECO:0000256" key="14">
    <source>
        <dbReference type="ARBA" id="ARBA00023075"/>
    </source>
</evidence>
<keyword evidence="11 20" id="KW-0249">Electron transport</keyword>